<evidence type="ECO:0000313" key="2">
    <source>
        <dbReference type="EMBL" id="MFC6169279.1"/>
    </source>
</evidence>
<accession>A0ABW1RCC0</accession>
<keyword evidence="1" id="KW-1133">Transmembrane helix</keyword>
<feature type="transmembrane region" description="Helical" evidence="1">
    <location>
        <begin position="163"/>
        <end position="185"/>
    </location>
</feature>
<reference evidence="3" key="1">
    <citation type="journal article" date="2019" name="Int. J. Syst. Evol. Microbiol.">
        <title>The Global Catalogue of Microorganisms (GCM) 10K type strain sequencing project: providing services to taxonomists for standard genome sequencing and annotation.</title>
        <authorList>
            <consortium name="The Broad Institute Genomics Platform"/>
            <consortium name="The Broad Institute Genome Sequencing Center for Infectious Disease"/>
            <person name="Wu L."/>
            <person name="Ma J."/>
        </authorList>
    </citation>
    <scope>NUCLEOTIDE SEQUENCE [LARGE SCALE GENOMIC DNA]</scope>
    <source>
        <strain evidence="3">CCM 8904</strain>
    </source>
</reference>
<proteinExistence type="predicted"/>
<evidence type="ECO:0000313" key="3">
    <source>
        <dbReference type="Proteomes" id="UP001596289"/>
    </source>
</evidence>
<dbReference type="PANTHER" id="PTHR40078:SF1">
    <property type="entry name" value="INTEGRAL MEMBRANE PROTEIN"/>
    <property type="match status" value="1"/>
</dbReference>
<evidence type="ECO:0000256" key="1">
    <source>
        <dbReference type="SAM" id="Phobius"/>
    </source>
</evidence>
<feature type="transmembrane region" description="Helical" evidence="1">
    <location>
        <begin position="55"/>
        <end position="75"/>
    </location>
</feature>
<organism evidence="2 3">
    <name type="scientific">Loigolactobacillus jiayinensis</name>
    <dbReference type="NCBI Taxonomy" id="2486016"/>
    <lineage>
        <taxon>Bacteria</taxon>
        <taxon>Bacillati</taxon>
        <taxon>Bacillota</taxon>
        <taxon>Bacilli</taxon>
        <taxon>Lactobacillales</taxon>
        <taxon>Lactobacillaceae</taxon>
        <taxon>Loigolactobacillus</taxon>
    </lineage>
</organism>
<sequence length="231" mass="25596">MIKTWGIIGTLKHFLCLLFGITVMSASVALAQIAMLGTSPISSIPNVLSELTPFTIGQWTIVFMVVLITIEWFVLRKNFTWANVIQLVPSVFFGAMIDWFVGVFSFIKPTHYWVQVVLTLVSVVLLAIGVFFEINSRTLMMAGEGITAAFAFYKHMQFPRMKVRADLTMVIVAVVISLVFSHQLIGVREGTVISALLSGRIVGLIETYCPKLTTWVTDLAPDTDLETNSGK</sequence>
<dbReference type="RefSeq" id="WP_191985936.1">
    <property type="nucleotide sequence ID" value="NZ_JBHSSL010000014.1"/>
</dbReference>
<dbReference type="Proteomes" id="UP001596289">
    <property type="component" value="Unassembled WGS sequence"/>
</dbReference>
<dbReference type="InterPro" id="IPR038750">
    <property type="entry name" value="YczE/YyaS-like"/>
</dbReference>
<comment type="caution">
    <text evidence="2">The sequence shown here is derived from an EMBL/GenBank/DDBJ whole genome shotgun (WGS) entry which is preliminary data.</text>
</comment>
<dbReference type="EMBL" id="JBHSSL010000014">
    <property type="protein sequence ID" value="MFC6169279.1"/>
    <property type="molecule type" value="Genomic_DNA"/>
</dbReference>
<protein>
    <submittedName>
        <fullName evidence="2">YitT family protein</fullName>
    </submittedName>
</protein>
<feature type="transmembrane region" description="Helical" evidence="1">
    <location>
        <begin position="87"/>
        <end position="107"/>
    </location>
</feature>
<keyword evidence="1" id="KW-0472">Membrane</keyword>
<keyword evidence="3" id="KW-1185">Reference proteome</keyword>
<gene>
    <name evidence="2" type="ORF">ACFQGP_01590</name>
</gene>
<dbReference type="Pfam" id="PF19700">
    <property type="entry name" value="DUF6198"/>
    <property type="match status" value="1"/>
</dbReference>
<name>A0ABW1RCC0_9LACO</name>
<feature type="transmembrane region" description="Helical" evidence="1">
    <location>
        <begin position="113"/>
        <end position="132"/>
    </location>
</feature>
<dbReference type="PANTHER" id="PTHR40078">
    <property type="entry name" value="INTEGRAL MEMBRANE PROTEIN-RELATED"/>
    <property type="match status" value="1"/>
</dbReference>
<keyword evidence="1" id="KW-0812">Transmembrane</keyword>